<evidence type="ECO:0000256" key="1">
    <source>
        <dbReference type="ARBA" id="ARBA00035009"/>
    </source>
</evidence>
<dbReference type="Proteomes" id="UP001623349">
    <property type="component" value="Unassembled WGS sequence"/>
</dbReference>
<feature type="compositionally biased region" description="Basic and acidic residues" evidence="2">
    <location>
        <begin position="314"/>
        <end position="323"/>
    </location>
</feature>
<feature type="domain" description="SPATA31" evidence="4">
    <location>
        <begin position="93"/>
        <end position="381"/>
    </location>
</feature>
<feature type="transmembrane region" description="Helical" evidence="3">
    <location>
        <begin position="12"/>
        <end position="30"/>
    </location>
</feature>
<evidence type="ECO:0000313" key="5">
    <source>
        <dbReference type="EMBL" id="GAB1298174.1"/>
    </source>
</evidence>
<protein>
    <recommendedName>
        <fullName evidence="4">SPATA31 domain-containing protein</fullName>
    </recommendedName>
</protein>
<evidence type="ECO:0000259" key="4">
    <source>
        <dbReference type="Pfam" id="PF14650"/>
    </source>
</evidence>
<evidence type="ECO:0000256" key="3">
    <source>
        <dbReference type="SAM" id="Phobius"/>
    </source>
</evidence>
<dbReference type="InterPro" id="IPR039509">
    <property type="entry name" value="SPATA31"/>
</dbReference>
<reference evidence="5 6" key="1">
    <citation type="submission" date="2024-08" db="EMBL/GenBank/DDBJ databases">
        <title>The draft genome of Apodemus speciosus.</title>
        <authorList>
            <person name="Nabeshima K."/>
            <person name="Suzuki S."/>
            <person name="Onuma M."/>
        </authorList>
    </citation>
    <scope>NUCLEOTIDE SEQUENCE [LARGE SCALE GENOMIC DNA]</scope>
    <source>
        <strain evidence="5">IB14-021</strain>
    </source>
</reference>
<dbReference type="PANTHER" id="PTHR21859">
    <property type="entry name" value="ACROSOME-SPECIFIC PROTEIN"/>
    <property type="match status" value="1"/>
</dbReference>
<keyword evidence="3" id="KW-0812">Transmembrane</keyword>
<dbReference type="PANTHER" id="PTHR21859:SF6">
    <property type="entry name" value="GENE MODEL 906, (NCBI)-RELATED"/>
    <property type="match status" value="1"/>
</dbReference>
<name>A0ABQ0FFX2_APOSI</name>
<feature type="compositionally biased region" description="Polar residues" evidence="2">
    <location>
        <begin position="661"/>
        <end position="673"/>
    </location>
</feature>
<dbReference type="Pfam" id="PF14650">
    <property type="entry name" value="FAM75"/>
    <property type="match status" value="1"/>
</dbReference>
<comment type="similarity">
    <text evidence="1">Belongs to the SPATA31 family.</text>
</comment>
<evidence type="ECO:0000313" key="6">
    <source>
        <dbReference type="Proteomes" id="UP001623349"/>
    </source>
</evidence>
<sequence>MSPSSMDIAMDMSIAIMSGMGLFFLLLPFLKECPVSPPPESERDILKDVKRGQRNIRKKTATVKGPTKQLFLGSTLHPFWKSSQKMDHLPPSQLLSYLKVLEHLIQTKFNQLFWGIRSVFSESVVATAHIFRSHTSEEPKYLTFCEARVPAQALPQAQRLPIFSQDQSLPRQIVTPNLVGVTQELENLPSSTTNQTSTCLQCRASEIACPTTERGTQTSLPTENQPWLHGLYWKDNIGYDIQKHQNTISKATGNLPRGTLHNKSIRTSSILPEHCQILQHHEDPENEDKATKVGEQGTHISFLPSRELMQLPEHPPENSDHSCRNSPQFSQPAQASILNYKCGKMVGSVPTGLPLKEALAKCETHNTVKKGLGVGAKKVPCTSSSICGKGLKPENTALRIDSLSNMNPAEHHSFLDSNNEMKVELNITELPVKRRRKPYLQVLEAKDLTPPGVPASNLPHVVYPSSPICDSKAEYYSKAAMILENLHHQDPGGTRLESISAARLESIEFIYSAAEVQKTQSVPPPAASHQTSKAHLDPLQRHMTVQQPAFYFQAKPQSSRTIIGTGRGIQQSNATLKMATHAPWRRLQEVVTGHPHCSVTVADLEEKVPPSPTKQSNALEVKGGPPCALKASLGSSEIQNCQATSINPRVFGSSEDKRSPVNLQTPATEQSQDSTLRTQLYSKIELSSKNQTQAWPVRHHPDGPSTVHPAKVSLPSQYSLPSFQNTCQNPKTSQGLGDVLMKRYERVETKEISVPKDKIEVMDLNGFHLHEERQSTLISTGVSQEDRLARVRPSIPSCTQLQDKAKTWIPEKGEATSISSWQNIPRKAFQYGNLSTQCKEQQDSLKNSSPLPATEHTQNVLTRKKLIYHMLGELTYLMNVLFHILENTEGDPSKVKGCKVEPPVCKLSASSHTSDTNHSRAASKMSCDHVSLEEHNHQFKYRGSEDKLQSGIDGQSVCEQHPKRVKEGTGFVLLPASKRNENPCRYRATGDKLKPGLAVQRARNPGKIRIKIGLGHCQHRRPEGHHHLFRYTQIGDKEQPGFAHETFAAHQRTNERMGCGCLISTKEKHPGSFKGNWNPVALRCSCSETL</sequence>
<accession>A0ABQ0FFX2</accession>
<keyword evidence="6" id="KW-1185">Reference proteome</keyword>
<comment type="caution">
    <text evidence="5">The sequence shown here is derived from an EMBL/GenBank/DDBJ whole genome shotgun (WGS) entry which is preliminary data.</text>
</comment>
<dbReference type="EMBL" id="BAAFST010000013">
    <property type="protein sequence ID" value="GAB1298174.1"/>
    <property type="molecule type" value="Genomic_DNA"/>
</dbReference>
<keyword evidence="3" id="KW-0472">Membrane</keyword>
<gene>
    <name evidence="5" type="ORF">APTSU1_001341000</name>
</gene>
<organism evidence="5 6">
    <name type="scientific">Apodemus speciosus</name>
    <name type="common">Large Japanese field mouse</name>
    <dbReference type="NCBI Taxonomy" id="105296"/>
    <lineage>
        <taxon>Eukaryota</taxon>
        <taxon>Metazoa</taxon>
        <taxon>Chordata</taxon>
        <taxon>Craniata</taxon>
        <taxon>Vertebrata</taxon>
        <taxon>Euteleostomi</taxon>
        <taxon>Mammalia</taxon>
        <taxon>Eutheria</taxon>
        <taxon>Euarchontoglires</taxon>
        <taxon>Glires</taxon>
        <taxon>Rodentia</taxon>
        <taxon>Myomorpha</taxon>
        <taxon>Muroidea</taxon>
        <taxon>Muridae</taxon>
        <taxon>Murinae</taxon>
        <taxon>Apodemus</taxon>
    </lineage>
</organism>
<evidence type="ECO:0000256" key="2">
    <source>
        <dbReference type="SAM" id="MobiDB-lite"/>
    </source>
</evidence>
<keyword evidence="3" id="KW-1133">Transmembrane helix</keyword>
<feature type="region of interest" description="Disordered" evidence="2">
    <location>
        <begin position="647"/>
        <end position="673"/>
    </location>
</feature>
<proteinExistence type="inferred from homology"/>
<feature type="region of interest" description="Disordered" evidence="2">
    <location>
        <begin position="310"/>
        <end position="330"/>
    </location>
</feature>